<name>A0ABV8QIH6_9GAMM</name>
<dbReference type="SUPFAM" id="SSF53756">
    <property type="entry name" value="UDP-Glycosyltransferase/glycogen phosphorylase"/>
    <property type="match status" value="2"/>
</dbReference>
<dbReference type="Proteomes" id="UP001595798">
    <property type="component" value="Unassembled WGS sequence"/>
</dbReference>
<reference evidence="2" key="1">
    <citation type="journal article" date="2019" name="Int. J. Syst. Evol. Microbiol.">
        <title>The Global Catalogue of Microorganisms (GCM) 10K type strain sequencing project: providing services to taxonomists for standard genome sequencing and annotation.</title>
        <authorList>
            <consortium name="The Broad Institute Genomics Platform"/>
            <consortium name="The Broad Institute Genome Sequencing Center for Infectious Disease"/>
            <person name="Wu L."/>
            <person name="Ma J."/>
        </authorList>
    </citation>
    <scope>NUCLEOTIDE SEQUENCE [LARGE SCALE GENOMIC DNA]</scope>
    <source>
        <strain evidence="2">CECT 7297</strain>
    </source>
</reference>
<evidence type="ECO:0000313" key="1">
    <source>
        <dbReference type="EMBL" id="MFC4260121.1"/>
    </source>
</evidence>
<evidence type="ECO:0000313" key="2">
    <source>
        <dbReference type="Proteomes" id="UP001595798"/>
    </source>
</evidence>
<sequence length="713" mass="81399">MTKRVLICANPDLNYIDGSSIWSQTIALATAATGEAEVDFLAKSAPQRQELFGPLTKAENLTVLDGTAPEHWRGKRHSRLTLPMMAELAVHLDKKHPYDVIIVRGQAIATQLLDAPDVLAKCWMYLTDIPQVTDEYTPQARQTMKRLAQGCQRVLCQTQGFKELWNALVPGCDQRKFALYTPVIPDLPDNLLPLMQRPKRAVYAGKFTGDWKTLEKATVWPDVHDQVPDSELVMIGDKIHNEPQNPDYKKRMRKALETTRGLNWLGAQPRESVQQQLQQAWVGLSWRDESMNHTVEYSTKMLEYGGAGCAAIVNRNPLHEQLLGPDYPLFANSADEFKNQLMKAFEEPKIAQQAADTLRQLAERHTFTTRVGEIRQWLDEAPEATRSSDKTKVLVAGHDLKFFTLLQKKLEATGQFEFLIDQWQGHNKHDEAKSRLLLAQADVIFCEWCLGNLKWYSHNKKPGQRLIARFHAQEARVPYMGEAIWDNIDLISFVSEHTRRQALDTFKGFPFDKTTVIPNYLDETKFTPKKKTGDARFTLGMVGVAPKSKRLDRALDLLEALLEEDGRYCLRVKGKHPLDYDWLLKREDELKYYRNIFERINSSPSLRYKVIFDPPGDDVNNWFTMVGYVLSPSDHESFHMAIGEGILTGTTPIIWAWDGAGEIWGAKYVKKSVQEAKQAIISSKLTNNVSKKLTFAISPQDVLQSWQRLFRES</sequence>
<dbReference type="RefSeq" id="WP_379888333.1">
    <property type="nucleotide sequence ID" value="NZ_JBHSDI010000049.1"/>
</dbReference>
<dbReference type="PANTHER" id="PTHR12526">
    <property type="entry name" value="GLYCOSYLTRANSFERASE"/>
    <property type="match status" value="1"/>
</dbReference>
<keyword evidence="1" id="KW-0808">Transferase</keyword>
<dbReference type="Gene3D" id="3.40.50.2000">
    <property type="entry name" value="Glycogen Phosphorylase B"/>
    <property type="match status" value="3"/>
</dbReference>
<dbReference type="GO" id="GO:0016757">
    <property type="term" value="F:glycosyltransferase activity"/>
    <property type="evidence" value="ECO:0007669"/>
    <property type="project" value="UniProtKB-KW"/>
</dbReference>
<accession>A0ABV8QIH6</accession>
<gene>
    <name evidence="1" type="ORF">ACFOZ5_13945</name>
</gene>
<dbReference type="EC" id="2.4.-.-" evidence="1"/>
<keyword evidence="2" id="KW-1185">Reference proteome</keyword>
<organism evidence="1 2">
    <name type="scientific">Marinobacter lacisalsi</name>
    <dbReference type="NCBI Taxonomy" id="475979"/>
    <lineage>
        <taxon>Bacteria</taxon>
        <taxon>Pseudomonadati</taxon>
        <taxon>Pseudomonadota</taxon>
        <taxon>Gammaproteobacteria</taxon>
        <taxon>Pseudomonadales</taxon>
        <taxon>Marinobacteraceae</taxon>
        <taxon>Marinobacter</taxon>
    </lineage>
</organism>
<protein>
    <submittedName>
        <fullName evidence="1">Glycosyltransferase</fullName>
        <ecNumber evidence="1">2.4.-.-</ecNumber>
    </submittedName>
</protein>
<comment type="caution">
    <text evidence="1">The sequence shown here is derived from an EMBL/GenBank/DDBJ whole genome shotgun (WGS) entry which is preliminary data.</text>
</comment>
<keyword evidence="1" id="KW-0328">Glycosyltransferase</keyword>
<dbReference type="EMBL" id="JBHSDI010000049">
    <property type="protein sequence ID" value="MFC4260121.1"/>
    <property type="molecule type" value="Genomic_DNA"/>
</dbReference>
<proteinExistence type="predicted"/>